<keyword evidence="7" id="KW-0812">Transmembrane</keyword>
<dbReference type="PANTHER" id="PTHR46393">
    <property type="entry name" value="SUSHI DOMAIN-CONTAINING PROTEIN"/>
    <property type="match status" value="1"/>
</dbReference>
<evidence type="ECO:0000313" key="9">
    <source>
        <dbReference type="EnsemblMetazoa" id="G21230.1:cds"/>
    </source>
</evidence>
<dbReference type="PROSITE" id="PS50923">
    <property type="entry name" value="SUSHI"/>
    <property type="match status" value="2"/>
</dbReference>
<evidence type="ECO:0000256" key="5">
    <source>
        <dbReference type="ARBA" id="ARBA00023180"/>
    </source>
</evidence>
<keyword evidence="4" id="KW-1015">Disulfide bond</keyword>
<dbReference type="EnsemblMetazoa" id="G21230.1">
    <property type="protein sequence ID" value="G21230.1:cds"/>
    <property type="gene ID" value="G21230"/>
</dbReference>
<reference evidence="9" key="1">
    <citation type="submission" date="2022-08" db="UniProtKB">
        <authorList>
            <consortium name="EnsemblMetazoa"/>
        </authorList>
    </citation>
    <scope>IDENTIFICATION</scope>
    <source>
        <strain evidence="9">05x7-T-G4-1.051#20</strain>
    </source>
</reference>
<dbReference type="Proteomes" id="UP000005408">
    <property type="component" value="Unassembled WGS sequence"/>
</dbReference>
<protein>
    <recommendedName>
        <fullName evidence="8">Sushi domain-containing protein</fullName>
    </recommendedName>
</protein>
<keyword evidence="3" id="KW-0677">Repeat</keyword>
<dbReference type="SMART" id="SM00032">
    <property type="entry name" value="CCP"/>
    <property type="match status" value="2"/>
</dbReference>
<accession>A0A8W8JZG4</accession>
<dbReference type="CDD" id="cd00033">
    <property type="entry name" value="CCP"/>
    <property type="match status" value="2"/>
</dbReference>
<keyword evidence="10" id="KW-1185">Reference proteome</keyword>
<evidence type="ECO:0000256" key="1">
    <source>
        <dbReference type="ARBA" id="ARBA00022659"/>
    </source>
</evidence>
<keyword evidence="5" id="KW-0325">Glycoprotein</keyword>
<dbReference type="InterPro" id="IPR035976">
    <property type="entry name" value="Sushi/SCR/CCP_sf"/>
</dbReference>
<evidence type="ECO:0000256" key="2">
    <source>
        <dbReference type="ARBA" id="ARBA00022729"/>
    </source>
</evidence>
<dbReference type="Gene3D" id="2.10.70.10">
    <property type="entry name" value="Complement Module, domain 1"/>
    <property type="match status" value="2"/>
</dbReference>
<dbReference type="PANTHER" id="PTHR46393:SF7">
    <property type="entry name" value="COMPLEMENT C2"/>
    <property type="match status" value="1"/>
</dbReference>
<feature type="domain" description="Sushi" evidence="8">
    <location>
        <begin position="166"/>
        <end position="221"/>
    </location>
</feature>
<sequence>MSKERFKGSSYTDLTTSTVDSLGYLQISFQSVKANRRFYIAYPHNGCNGDTGWLLVKESILTKPCKVDQVSETTIWYSGSTKKDYFNNYLIADLMTVEVNIDVTCDDRDLRIDNAVYNVTGNQFNDSVKYRCLGGFNHTSGDLYRQCNHLGYWTGTSPTCSAVCDITSLHIDNANYTITGNLYNDTVTYRCLEGSNHTSGDLYRRCNHLGNWTGTSPTCTRPCHCPCGSNEYIKVNDTEALQARLEKIKSKLSIKANETSKARRLKVCAKDERTSAKAVGSILGGLLIGSFVLFIIASDVPLLLREIKKGYRNIRS</sequence>
<feature type="domain" description="Sushi" evidence="8">
    <location>
        <begin position="103"/>
        <end position="162"/>
    </location>
</feature>
<dbReference type="SUPFAM" id="SSF57535">
    <property type="entry name" value="Complement control module/SCR domain"/>
    <property type="match status" value="2"/>
</dbReference>
<dbReference type="AlphaFoldDB" id="A0A8W8JZG4"/>
<dbReference type="InterPro" id="IPR000436">
    <property type="entry name" value="Sushi_SCR_CCP_dom"/>
</dbReference>
<keyword evidence="7" id="KW-0472">Membrane</keyword>
<evidence type="ECO:0000256" key="4">
    <source>
        <dbReference type="ARBA" id="ARBA00023157"/>
    </source>
</evidence>
<evidence type="ECO:0000256" key="3">
    <source>
        <dbReference type="ARBA" id="ARBA00022737"/>
    </source>
</evidence>
<evidence type="ECO:0000259" key="8">
    <source>
        <dbReference type="PROSITE" id="PS50923"/>
    </source>
</evidence>
<feature type="transmembrane region" description="Helical" evidence="7">
    <location>
        <begin position="282"/>
        <end position="304"/>
    </location>
</feature>
<evidence type="ECO:0000256" key="7">
    <source>
        <dbReference type="SAM" id="Phobius"/>
    </source>
</evidence>
<evidence type="ECO:0000256" key="6">
    <source>
        <dbReference type="PROSITE-ProRule" id="PRU00302"/>
    </source>
</evidence>
<name>A0A8W8JZG4_MAGGI</name>
<evidence type="ECO:0000313" key="10">
    <source>
        <dbReference type="Proteomes" id="UP000005408"/>
    </source>
</evidence>
<keyword evidence="2" id="KW-0732">Signal</keyword>
<proteinExistence type="predicted"/>
<keyword evidence="1 6" id="KW-0768">Sushi</keyword>
<keyword evidence="7" id="KW-1133">Transmembrane helix</keyword>
<organism evidence="9 10">
    <name type="scientific">Magallana gigas</name>
    <name type="common">Pacific oyster</name>
    <name type="synonym">Crassostrea gigas</name>
    <dbReference type="NCBI Taxonomy" id="29159"/>
    <lineage>
        <taxon>Eukaryota</taxon>
        <taxon>Metazoa</taxon>
        <taxon>Spiralia</taxon>
        <taxon>Lophotrochozoa</taxon>
        <taxon>Mollusca</taxon>
        <taxon>Bivalvia</taxon>
        <taxon>Autobranchia</taxon>
        <taxon>Pteriomorphia</taxon>
        <taxon>Ostreida</taxon>
        <taxon>Ostreoidea</taxon>
        <taxon>Ostreidae</taxon>
        <taxon>Magallana</taxon>
    </lineage>
</organism>
<comment type="caution">
    <text evidence="6">Lacks conserved residue(s) required for the propagation of feature annotation.</text>
</comment>
<dbReference type="Pfam" id="PF00084">
    <property type="entry name" value="Sushi"/>
    <property type="match status" value="2"/>
</dbReference>